<evidence type="ECO:0000256" key="1">
    <source>
        <dbReference type="SAM" id="MobiDB-lite"/>
    </source>
</evidence>
<accession>A0A1I7ZYH0</accession>
<feature type="compositionally biased region" description="Basic and acidic residues" evidence="1">
    <location>
        <begin position="94"/>
        <end position="109"/>
    </location>
</feature>
<evidence type="ECO:0000313" key="3">
    <source>
        <dbReference type="WBParaSite" id="L893_g30890.t1"/>
    </source>
</evidence>
<feature type="region of interest" description="Disordered" evidence="1">
    <location>
        <begin position="94"/>
        <end position="117"/>
    </location>
</feature>
<dbReference type="WBParaSite" id="L893_g30890.t1">
    <property type="protein sequence ID" value="L893_g30890.t1"/>
    <property type="gene ID" value="L893_g30890"/>
</dbReference>
<reference evidence="3" key="1">
    <citation type="submission" date="2016-11" db="UniProtKB">
        <authorList>
            <consortium name="WormBaseParasite"/>
        </authorList>
    </citation>
    <scope>IDENTIFICATION</scope>
</reference>
<organism evidence="2 3">
    <name type="scientific">Steinernema glaseri</name>
    <dbReference type="NCBI Taxonomy" id="37863"/>
    <lineage>
        <taxon>Eukaryota</taxon>
        <taxon>Metazoa</taxon>
        <taxon>Ecdysozoa</taxon>
        <taxon>Nematoda</taxon>
        <taxon>Chromadorea</taxon>
        <taxon>Rhabditida</taxon>
        <taxon>Tylenchina</taxon>
        <taxon>Panagrolaimomorpha</taxon>
        <taxon>Strongyloidoidea</taxon>
        <taxon>Steinernematidae</taxon>
        <taxon>Steinernema</taxon>
    </lineage>
</organism>
<sequence>MRSASMHALNCRRFPVDRGLYRRLRQRKSRSRSSTPQNDPSEASTTPLASPALTIESADPVQQFFGDLEIPNCPEQFDPRVPIGAPLFLEGLGKHISESPTPFDRHSGTDRSAQGGV</sequence>
<feature type="region of interest" description="Disordered" evidence="1">
    <location>
        <begin position="20"/>
        <end position="56"/>
    </location>
</feature>
<protein>
    <submittedName>
        <fullName evidence="3">Uncharacterized protein</fullName>
    </submittedName>
</protein>
<dbReference type="Proteomes" id="UP000095287">
    <property type="component" value="Unplaced"/>
</dbReference>
<dbReference type="AlphaFoldDB" id="A0A1I7ZYH0"/>
<keyword evidence="2" id="KW-1185">Reference proteome</keyword>
<proteinExistence type="predicted"/>
<feature type="compositionally biased region" description="Polar residues" evidence="1">
    <location>
        <begin position="35"/>
        <end position="48"/>
    </location>
</feature>
<feature type="compositionally biased region" description="Basic residues" evidence="1">
    <location>
        <begin position="21"/>
        <end position="31"/>
    </location>
</feature>
<name>A0A1I7ZYH0_9BILA</name>
<evidence type="ECO:0000313" key="2">
    <source>
        <dbReference type="Proteomes" id="UP000095287"/>
    </source>
</evidence>